<protein>
    <recommendedName>
        <fullName evidence="3">F-box domain-containing protein</fullName>
    </recommendedName>
</protein>
<dbReference type="SUPFAM" id="SSF52047">
    <property type="entry name" value="RNI-like"/>
    <property type="match status" value="1"/>
</dbReference>
<proteinExistence type="predicted"/>
<dbReference type="Gene3D" id="1.20.1280.50">
    <property type="match status" value="1"/>
</dbReference>
<dbReference type="Gene3D" id="3.80.10.10">
    <property type="entry name" value="Ribonuclease Inhibitor"/>
    <property type="match status" value="1"/>
</dbReference>
<dbReference type="Proteomes" id="UP001221142">
    <property type="component" value="Unassembled WGS sequence"/>
</dbReference>
<dbReference type="PANTHER" id="PTHR38926:SF72">
    <property type="entry name" value="IM:7136021-RELATED"/>
    <property type="match status" value="1"/>
</dbReference>
<accession>A0AAD7FS60</accession>
<comment type="caution">
    <text evidence="1">The sequence shown here is derived from an EMBL/GenBank/DDBJ whole genome shotgun (WGS) entry which is preliminary data.</text>
</comment>
<evidence type="ECO:0000313" key="1">
    <source>
        <dbReference type="EMBL" id="KAJ7634702.1"/>
    </source>
</evidence>
<name>A0AAD7FS60_9AGAR</name>
<organism evidence="1 2">
    <name type="scientific">Roridomyces roridus</name>
    <dbReference type="NCBI Taxonomy" id="1738132"/>
    <lineage>
        <taxon>Eukaryota</taxon>
        <taxon>Fungi</taxon>
        <taxon>Dikarya</taxon>
        <taxon>Basidiomycota</taxon>
        <taxon>Agaricomycotina</taxon>
        <taxon>Agaricomycetes</taxon>
        <taxon>Agaricomycetidae</taxon>
        <taxon>Agaricales</taxon>
        <taxon>Marasmiineae</taxon>
        <taxon>Mycenaceae</taxon>
        <taxon>Roridomyces</taxon>
    </lineage>
</organism>
<reference evidence="1" key="1">
    <citation type="submission" date="2023-03" db="EMBL/GenBank/DDBJ databases">
        <title>Massive genome expansion in bonnet fungi (Mycena s.s.) driven by repeated elements and novel gene families across ecological guilds.</title>
        <authorList>
            <consortium name="Lawrence Berkeley National Laboratory"/>
            <person name="Harder C.B."/>
            <person name="Miyauchi S."/>
            <person name="Viragh M."/>
            <person name="Kuo A."/>
            <person name="Thoen E."/>
            <person name="Andreopoulos B."/>
            <person name="Lu D."/>
            <person name="Skrede I."/>
            <person name="Drula E."/>
            <person name="Henrissat B."/>
            <person name="Morin E."/>
            <person name="Kohler A."/>
            <person name="Barry K."/>
            <person name="LaButti K."/>
            <person name="Morin E."/>
            <person name="Salamov A."/>
            <person name="Lipzen A."/>
            <person name="Mereny Z."/>
            <person name="Hegedus B."/>
            <person name="Baldrian P."/>
            <person name="Stursova M."/>
            <person name="Weitz H."/>
            <person name="Taylor A."/>
            <person name="Grigoriev I.V."/>
            <person name="Nagy L.G."/>
            <person name="Martin F."/>
            <person name="Kauserud H."/>
        </authorList>
    </citation>
    <scope>NUCLEOTIDE SEQUENCE</scope>
    <source>
        <strain evidence="1">9284</strain>
    </source>
</reference>
<sequence length="565" mass="63779">MSYYNFDRPDLSGFPPLGVTIMESPFSEILWTNHCPTDDEAPTIQSLLTEASLRLKEVNDEIQEMWRAYHKLLMKHYNLQCYIDSHTALLSPIRRMPQEILQEIFIACLPTRRDCVMSAEEAPILLGRVCRAWRTLTLNTPRLWASLHIVDHGIRPKSDSDNDEFSDYTEPVENPRSSLVADVAQTWLERSGQCPLSISLQCDSGAEPTPSLLQLLLSLAHRWQHIRFVVQNGFLQQMMELTAGDVPQLQSIVLQQHRQWFEPGQAPPSWHSMRALRGPNVTDVTVRGSHIAFSKLGVEWSQLTALSNLRIDGVKNDSNHRLSMEEALTALSRCPQLRTLALELDDLGAANSEGYLVEHLLLESLSLSGSVKTCGSLLDLLAVPQIKVLSLDLRVRFFADSSMPSEHSHVQTLVRFVSTLHSLESLTINTYQFSSSAVCEILRSVTPDLQYLHIQSFVLGGDVFTAMTPTTELPSLLPLLRDFQLDGDAQVSDETLQQFIIARASTLKRVKVNFMRKMKVDLRAELYHLTSDGLDLSVTYRPPSFETFSPWEGLPDAPWLSRVAY</sequence>
<dbReference type="AlphaFoldDB" id="A0AAD7FS60"/>
<dbReference type="InterPro" id="IPR032675">
    <property type="entry name" value="LRR_dom_sf"/>
</dbReference>
<evidence type="ECO:0000313" key="2">
    <source>
        <dbReference type="Proteomes" id="UP001221142"/>
    </source>
</evidence>
<evidence type="ECO:0008006" key="3">
    <source>
        <dbReference type="Google" id="ProtNLM"/>
    </source>
</evidence>
<dbReference type="PANTHER" id="PTHR38926">
    <property type="entry name" value="F-BOX DOMAIN CONTAINING PROTEIN, EXPRESSED"/>
    <property type="match status" value="1"/>
</dbReference>
<dbReference type="EMBL" id="JARKIF010000007">
    <property type="protein sequence ID" value="KAJ7634702.1"/>
    <property type="molecule type" value="Genomic_DNA"/>
</dbReference>
<gene>
    <name evidence="1" type="ORF">FB45DRAFT_909603</name>
</gene>
<keyword evidence="2" id="KW-1185">Reference proteome</keyword>